<dbReference type="GO" id="GO:0042132">
    <property type="term" value="F:fructose 1,6-bisphosphate 1-phosphatase activity"/>
    <property type="evidence" value="ECO:0007669"/>
    <property type="project" value="UniProtKB-EC"/>
</dbReference>
<reference evidence="12" key="2">
    <citation type="journal article" date="2016" name="Int. J. Syst. Evol. Microbiol.">
        <title>Complete genome sequence and cell structure of Limnochorda pilosa, a Gram-negative spore-former within the phylum Firmicutes.</title>
        <authorList>
            <person name="Watanabe M."/>
            <person name="Kojima H."/>
            <person name="Fukui M."/>
        </authorList>
    </citation>
    <scope>NUCLEOTIDE SEQUENCE [LARGE SCALE GENOMIC DNA]</scope>
    <source>
        <strain evidence="12">HC45</strain>
    </source>
</reference>
<dbReference type="CDD" id="cd01516">
    <property type="entry name" value="FBPase_glpX"/>
    <property type="match status" value="1"/>
</dbReference>
<keyword evidence="3 9" id="KW-0479">Metal-binding</keyword>
<dbReference type="FunFam" id="3.40.190.90:FF:000001">
    <property type="entry name" value="Fructose-1,6-bisphosphatase"/>
    <property type="match status" value="1"/>
</dbReference>
<feature type="binding site" evidence="10">
    <location>
        <begin position="189"/>
        <end position="191"/>
    </location>
    <ligand>
        <name>substrate</name>
    </ligand>
</feature>
<evidence type="ECO:0000256" key="8">
    <source>
        <dbReference type="PIRNR" id="PIRNR004532"/>
    </source>
</evidence>
<keyword evidence="5 9" id="KW-0464">Manganese</keyword>
<name>A0A0K2SQZ8_LIMPI</name>
<feature type="binding site" evidence="10">
    <location>
        <position position="213"/>
    </location>
    <ligand>
        <name>substrate</name>
    </ligand>
</feature>
<accession>A0A0K2SQZ8</accession>
<feature type="binding site" evidence="9">
    <location>
        <position position="36"/>
    </location>
    <ligand>
        <name>Mn(2+)</name>
        <dbReference type="ChEBI" id="CHEBI:29035"/>
        <label>1</label>
    </ligand>
</feature>
<dbReference type="Pfam" id="PF03320">
    <property type="entry name" value="FBPase_glpX"/>
    <property type="match status" value="1"/>
</dbReference>
<comment type="cofactor">
    <cofactor evidence="9">
        <name>Mn(2+)</name>
        <dbReference type="ChEBI" id="CHEBI:29035"/>
    </cofactor>
</comment>
<evidence type="ECO:0000256" key="10">
    <source>
        <dbReference type="PIRSR" id="PIRSR004532-2"/>
    </source>
</evidence>
<dbReference type="PANTHER" id="PTHR30447">
    <property type="entry name" value="FRUCTOSE-1,6-BISPHOSPHATASE CLASS 2"/>
    <property type="match status" value="1"/>
</dbReference>
<evidence type="ECO:0000256" key="1">
    <source>
        <dbReference type="ARBA" id="ARBA00001273"/>
    </source>
</evidence>
<reference evidence="12" key="1">
    <citation type="submission" date="2015-07" db="EMBL/GenBank/DDBJ databases">
        <title>Complete genome sequence and phylogenetic analysis of Limnochorda pilosa.</title>
        <authorList>
            <person name="Watanabe M."/>
            <person name="Kojima H."/>
            <person name="Fukui M."/>
        </authorList>
    </citation>
    <scope>NUCLEOTIDE SEQUENCE [LARGE SCALE GENOMIC DNA]</scope>
    <source>
        <strain evidence="12">HC45</strain>
    </source>
</reference>
<dbReference type="PIRSF" id="PIRSF004532">
    <property type="entry name" value="GlpX"/>
    <property type="match status" value="1"/>
</dbReference>
<keyword evidence="6 8" id="KW-0119">Carbohydrate metabolism</keyword>
<sequence length="342" mass="36399">MQQLDRNLALELSRVTEAAALAAGRWMGRGDKEAVDRAAVEAMRFALQSVDMDGVVVIGEGEKDRAPMLYIGERVGNGQPPAVDVAVDPIDGTGITASGLNGAISVIALAEQSTLFVTPLAYMEKLVVGPRARGMVRLDAPPAENLEAVAVALDREVRDLTVVVLNRPRNDHLIRHVREAGARIRLIGDGDIAASIQVALGDQGVDVLMGIGGAPEGVITACVLACLGGDMQARLWAKTDEDRALAHAEAIDLDRILTLEDLCRGRDVFVAATGVTDGDLLTGVRYFRDGAVTQSLVMRSMSGTVRWIDARHDLSRLRQLAGGRYDGVAHPVPPPSQRAAHS</sequence>
<evidence type="ECO:0000256" key="2">
    <source>
        <dbReference type="ARBA" id="ARBA00008989"/>
    </source>
</evidence>
<dbReference type="GO" id="GO:0006071">
    <property type="term" value="P:glycerol metabolic process"/>
    <property type="evidence" value="ECO:0007669"/>
    <property type="project" value="InterPro"/>
</dbReference>
<evidence type="ECO:0000256" key="7">
    <source>
        <dbReference type="ARBA" id="ARBA00024331"/>
    </source>
</evidence>
<evidence type="ECO:0000256" key="5">
    <source>
        <dbReference type="ARBA" id="ARBA00023211"/>
    </source>
</evidence>
<evidence type="ECO:0000256" key="9">
    <source>
        <dbReference type="PIRSR" id="PIRSR004532-1"/>
    </source>
</evidence>
<keyword evidence="4" id="KW-0378">Hydrolase</keyword>
<feature type="binding site" evidence="9">
    <location>
        <position position="60"/>
    </location>
    <ligand>
        <name>Mn(2+)</name>
        <dbReference type="ChEBI" id="CHEBI:29035"/>
        <label>1</label>
    </ligand>
</feature>
<evidence type="ECO:0000256" key="3">
    <source>
        <dbReference type="ARBA" id="ARBA00022723"/>
    </source>
</evidence>
<evidence type="ECO:0000313" key="12">
    <source>
        <dbReference type="Proteomes" id="UP000065807"/>
    </source>
</evidence>
<dbReference type="Proteomes" id="UP000065807">
    <property type="component" value="Chromosome"/>
</dbReference>
<dbReference type="GO" id="GO:0005829">
    <property type="term" value="C:cytosol"/>
    <property type="evidence" value="ECO:0007669"/>
    <property type="project" value="TreeGrafter"/>
</dbReference>
<feature type="binding site" evidence="9">
    <location>
        <position position="88"/>
    </location>
    <ligand>
        <name>Mn(2+)</name>
        <dbReference type="ChEBI" id="CHEBI:29035"/>
        <label>2</label>
    </ligand>
</feature>
<gene>
    <name evidence="11" type="ORF">LIP_3422</name>
</gene>
<dbReference type="Gene3D" id="3.40.190.90">
    <property type="match status" value="1"/>
</dbReference>
<dbReference type="AlphaFoldDB" id="A0A0K2SQZ8"/>
<comment type="catalytic activity">
    <reaction evidence="1">
        <text>beta-D-fructose 1,6-bisphosphate + H2O = beta-D-fructose 6-phosphate + phosphate</text>
        <dbReference type="Rhea" id="RHEA:11064"/>
        <dbReference type="ChEBI" id="CHEBI:15377"/>
        <dbReference type="ChEBI" id="CHEBI:32966"/>
        <dbReference type="ChEBI" id="CHEBI:43474"/>
        <dbReference type="ChEBI" id="CHEBI:57634"/>
        <dbReference type="EC" id="3.1.3.11"/>
    </reaction>
</comment>
<dbReference type="EMBL" id="AP014924">
    <property type="protein sequence ID" value="BAS29234.1"/>
    <property type="molecule type" value="Genomic_DNA"/>
</dbReference>
<comment type="similarity">
    <text evidence="2 8">Belongs to the FBPase class 2 family.</text>
</comment>
<evidence type="ECO:0000256" key="4">
    <source>
        <dbReference type="ARBA" id="ARBA00022801"/>
    </source>
</evidence>
<dbReference type="STRING" id="1555112.LIP_3422"/>
<dbReference type="PATRIC" id="fig|1555112.3.peg.3458"/>
<organism evidence="11 12">
    <name type="scientific">Limnochorda pilosa</name>
    <dbReference type="NCBI Taxonomy" id="1555112"/>
    <lineage>
        <taxon>Bacteria</taxon>
        <taxon>Bacillati</taxon>
        <taxon>Bacillota</taxon>
        <taxon>Limnochordia</taxon>
        <taxon>Limnochordales</taxon>
        <taxon>Limnochordaceae</taxon>
        <taxon>Limnochorda</taxon>
    </lineage>
</organism>
<evidence type="ECO:0000256" key="6">
    <source>
        <dbReference type="ARBA" id="ARBA00023277"/>
    </source>
</evidence>
<evidence type="ECO:0000313" key="11">
    <source>
        <dbReference type="EMBL" id="BAS29234.1"/>
    </source>
</evidence>
<proteinExistence type="inferred from homology"/>
<protein>
    <recommendedName>
        <fullName evidence="8">Fructose-1,6-bisphosphatase</fullName>
    </recommendedName>
</protein>
<feature type="binding site" evidence="10">
    <location>
        <begin position="167"/>
        <end position="169"/>
    </location>
    <ligand>
        <name>substrate</name>
    </ligand>
</feature>
<dbReference type="GO" id="GO:0046872">
    <property type="term" value="F:metal ion binding"/>
    <property type="evidence" value="ECO:0007669"/>
    <property type="project" value="UniProtKB-KW"/>
</dbReference>
<keyword evidence="12" id="KW-1185">Reference proteome</keyword>
<feature type="binding site" evidence="9">
    <location>
        <position position="216"/>
    </location>
    <ligand>
        <name>Mn(2+)</name>
        <dbReference type="ChEBI" id="CHEBI:29035"/>
        <label>2</label>
    </ligand>
</feature>
<dbReference type="InterPro" id="IPR004464">
    <property type="entry name" value="FBPase_class-2/SBPase"/>
</dbReference>
<dbReference type="SUPFAM" id="SSF56655">
    <property type="entry name" value="Carbohydrate phosphatase"/>
    <property type="match status" value="1"/>
</dbReference>
<feature type="binding site" evidence="9">
    <location>
        <position position="91"/>
    </location>
    <ligand>
        <name>Mn(2+)</name>
        <dbReference type="ChEBI" id="CHEBI:29035"/>
        <label>2</label>
    </ligand>
</feature>
<dbReference type="Gene3D" id="3.30.540.10">
    <property type="entry name" value="Fructose-1,6-Bisphosphatase, subunit A, domain 1"/>
    <property type="match status" value="1"/>
</dbReference>
<feature type="binding site" evidence="10">
    <location>
        <position position="122"/>
    </location>
    <ligand>
        <name>substrate</name>
    </ligand>
</feature>
<feature type="binding site" evidence="10">
    <location>
        <begin position="91"/>
        <end position="93"/>
    </location>
    <ligand>
        <name>substrate</name>
    </ligand>
</feature>
<dbReference type="PANTHER" id="PTHR30447:SF0">
    <property type="entry name" value="FRUCTOSE-1,6-BISPHOSPHATASE 1 CLASS 2-RELATED"/>
    <property type="match status" value="1"/>
</dbReference>
<comment type="pathway">
    <text evidence="7">Carbohydrate biosynthesis.</text>
</comment>
<dbReference type="NCBIfam" id="TIGR00330">
    <property type="entry name" value="glpX"/>
    <property type="match status" value="1"/>
</dbReference>
<dbReference type="KEGG" id="lpil:LIP_3422"/>
<dbReference type="GO" id="GO:0006094">
    <property type="term" value="P:gluconeogenesis"/>
    <property type="evidence" value="ECO:0007669"/>
    <property type="project" value="InterPro"/>
</dbReference>
<dbReference type="GO" id="GO:0030388">
    <property type="term" value="P:fructose 1,6-bisphosphate metabolic process"/>
    <property type="evidence" value="ECO:0007669"/>
    <property type="project" value="TreeGrafter"/>
</dbReference>